<keyword evidence="5 6" id="KW-0472">Membrane</keyword>
<evidence type="ECO:0000256" key="6">
    <source>
        <dbReference type="SAM" id="Phobius"/>
    </source>
</evidence>
<keyword evidence="3 6" id="KW-0812">Transmembrane</keyword>
<evidence type="ECO:0000256" key="4">
    <source>
        <dbReference type="ARBA" id="ARBA00022989"/>
    </source>
</evidence>
<dbReference type="OrthoDB" id="9787430at2"/>
<dbReference type="PANTHER" id="PTHR35791">
    <property type="entry name" value="UPF0754 MEMBRANE PROTEIN YHEB"/>
    <property type="match status" value="1"/>
</dbReference>
<keyword evidence="4 6" id="KW-1133">Transmembrane helix</keyword>
<dbReference type="Pfam" id="PF04286">
    <property type="entry name" value="DUF445"/>
    <property type="match status" value="1"/>
</dbReference>
<comment type="similarity">
    <text evidence="2">Belongs to the UPF0754 family.</text>
</comment>
<feature type="transmembrane region" description="Helical" evidence="6">
    <location>
        <begin position="483"/>
        <end position="505"/>
    </location>
</feature>
<evidence type="ECO:0000256" key="2">
    <source>
        <dbReference type="ARBA" id="ARBA00008053"/>
    </source>
</evidence>
<organism evidence="7 8">
    <name type="scientific">Clostridium tepidiprofundi DSM 19306</name>
    <dbReference type="NCBI Taxonomy" id="1121338"/>
    <lineage>
        <taxon>Bacteria</taxon>
        <taxon>Bacillati</taxon>
        <taxon>Bacillota</taxon>
        <taxon>Clostridia</taxon>
        <taxon>Eubacteriales</taxon>
        <taxon>Clostridiaceae</taxon>
        <taxon>Clostridium</taxon>
    </lineage>
</organism>
<dbReference type="PATRIC" id="fig|1121338.3.peg.1988"/>
<sequence length="506" mass="57576">MKFLVAALIGAIIGYVTNWLAIKMLFRPYTEKRFLGIKIPFTPGLIPKETPRIAKSVGEAIGKHLLTKETIVDSLCSENMNKQLKMWVKRKVDSIYSSKITIDEKMKQLSSGKLDGLREHIDTKISDLLIKTIRKDDIKSKISNFIRNKANDVLSQNPNIILENENFISLKDKILAETQAYINSDNMNDTVSEFIMCKIENLKYSNVTIKEMLPESLIEVIKVNIYNNKSNIAYEIKNILKKERTETKIKEAISNIISSNLNPMIAMFVNPNSIYQKIIPSIDEMLDKEENQDEIAEISIDIVLKVLDNKLSDIISSIPEDIKNDNVKSIVRMIMSNIANEQIVSSIYKNIENKILENESVNELLYKMDIDLVKIIDDIVMKYINDYVDNALFEEKVKELVSNAINKIINMPIDELLSDDKEKITLIVSSVIEELYNKFIENEAADVVELLNISKIIEEKINGFDVTYAEQIIFEIASKELRAITLLGALLGCIMGILSPVINAIM</sequence>
<proteinExistence type="inferred from homology"/>
<feature type="transmembrane region" description="Helical" evidence="6">
    <location>
        <begin position="6"/>
        <end position="26"/>
    </location>
</feature>
<dbReference type="EMBL" id="LTBA01000024">
    <property type="protein sequence ID" value="KYH34152.1"/>
    <property type="molecule type" value="Genomic_DNA"/>
</dbReference>
<dbReference type="InterPro" id="IPR007383">
    <property type="entry name" value="DUF445"/>
</dbReference>
<evidence type="ECO:0000313" key="7">
    <source>
        <dbReference type="EMBL" id="KYH34152.1"/>
    </source>
</evidence>
<comment type="subcellular location">
    <subcellularLocation>
        <location evidence="1">Endomembrane system</location>
    </subcellularLocation>
</comment>
<dbReference type="RefSeq" id="WP_066825996.1">
    <property type="nucleotide sequence ID" value="NZ_LTBA01000024.1"/>
</dbReference>
<dbReference type="STRING" id="1121338.CLTEP_19290"/>
<dbReference type="Proteomes" id="UP000075531">
    <property type="component" value="Unassembled WGS sequence"/>
</dbReference>
<evidence type="ECO:0000256" key="3">
    <source>
        <dbReference type="ARBA" id="ARBA00022692"/>
    </source>
</evidence>
<evidence type="ECO:0000256" key="1">
    <source>
        <dbReference type="ARBA" id="ARBA00004308"/>
    </source>
</evidence>
<keyword evidence="8" id="KW-1185">Reference proteome</keyword>
<dbReference type="GO" id="GO:0012505">
    <property type="term" value="C:endomembrane system"/>
    <property type="evidence" value="ECO:0007669"/>
    <property type="project" value="UniProtKB-SubCell"/>
</dbReference>
<accession>A0A151B323</accession>
<comment type="caution">
    <text evidence="7">The sequence shown here is derived from an EMBL/GenBank/DDBJ whole genome shotgun (WGS) entry which is preliminary data.</text>
</comment>
<evidence type="ECO:0000256" key="5">
    <source>
        <dbReference type="ARBA" id="ARBA00023136"/>
    </source>
</evidence>
<protein>
    <recommendedName>
        <fullName evidence="9">DUF445 family protein</fullName>
    </recommendedName>
</protein>
<dbReference type="PANTHER" id="PTHR35791:SF1">
    <property type="entry name" value="UPF0754 MEMBRANE PROTEIN YHEB"/>
    <property type="match status" value="1"/>
</dbReference>
<reference evidence="7 8" key="1">
    <citation type="submission" date="2016-02" db="EMBL/GenBank/DDBJ databases">
        <title>Genome sequence of Clostridium tepidiprofundi DSM 19306.</title>
        <authorList>
            <person name="Poehlein A."/>
            <person name="Daniel R."/>
        </authorList>
    </citation>
    <scope>NUCLEOTIDE SEQUENCE [LARGE SCALE GENOMIC DNA]</scope>
    <source>
        <strain evidence="7 8">DSM 19306</strain>
    </source>
</reference>
<dbReference type="AlphaFoldDB" id="A0A151B323"/>
<evidence type="ECO:0000313" key="8">
    <source>
        <dbReference type="Proteomes" id="UP000075531"/>
    </source>
</evidence>
<name>A0A151B323_9CLOT</name>
<gene>
    <name evidence="7" type="ORF">CLTEP_19290</name>
</gene>
<evidence type="ECO:0008006" key="9">
    <source>
        <dbReference type="Google" id="ProtNLM"/>
    </source>
</evidence>